<keyword evidence="3" id="KW-0804">Transcription</keyword>
<evidence type="ECO:0000256" key="1">
    <source>
        <dbReference type="ARBA" id="ARBA00023015"/>
    </source>
</evidence>
<dbReference type="PANTHER" id="PTHR47506:SF3">
    <property type="entry name" value="HTH-TYPE TRANSCRIPTIONAL REGULATOR LMRA"/>
    <property type="match status" value="1"/>
</dbReference>
<dbReference type="OrthoDB" id="9798857at2"/>
<gene>
    <name evidence="6" type="ORF">CLV51_103668</name>
</gene>
<dbReference type="RefSeq" id="WP_106529452.1">
    <property type="nucleotide sequence ID" value="NZ_PYAW01000003.1"/>
</dbReference>
<dbReference type="PROSITE" id="PS50977">
    <property type="entry name" value="HTH_TETR_2"/>
    <property type="match status" value="1"/>
</dbReference>
<accession>A0A2P8HKF2</accession>
<dbReference type="Pfam" id="PF00440">
    <property type="entry name" value="TetR_N"/>
    <property type="match status" value="1"/>
</dbReference>
<feature type="DNA-binding region" description="H-T-H motif" evidence="4">
    <location>
        <begin position="28"/>
        <end position="47"/>
    </location>
</feature>
<dbReference type="InterPro" id="IPR011075">
    <property type="entry name" value="TetR_C"/>
</dbReference>
<keyword evidence="7" id="KW-1185">Reference proteome</keyword>
<comment type="caution">
    <text evidence="6">The sequence shown here is derived from an EMBL/GenBank/DDBJ whole genome shotgun (WGS) entry which is preliminary data.</text>
</comment>
<dbReference type="SUPFAM" id="SSF48498">
    <property type="entry name" value="Tetracyclin repressor-like, C-terminal domain"/>
    <property type="match status" value="1"/>
</dbReference>
<organism evidence="6 7">
    <name type="scientific">Chitinophaga niastensis</name>
    <dbReference type="NCBI Taxonomy" id="536980"/>
    <lineage>
        <taxon>Bacteria</taxon>
        <taxon>Pseudomonadati</taxon>
        <taxon>Bacteroidota</taxon>
        <taxon>Chitinophagia</taxon>
        <taxon>Chitinophagales</taxon>
        <taxon>Chitinophagaceae</taxon>
        <taxon>Chitinophaga</taxon>
    </lineage>
</organism>
<dbReference type="Proteomes" id="UP000240971">
    <property type="component" value="Unassembled WGS sequence"/>
</dbReference>
<dbReference type="InterPro" id="IPR036271">
    <property type="entry name" value="Tet_transcr_reg_TetR-rel_C_sf"/>
</dbReference>
<dbReference type="EMBL" id="PYAW01000003">
    <property type="protein sequence ID" value="PSL46687.1"/>
    <property type="molecule type" value="Genomic_DNA"/>
</dbReference>
<keyword evidence="2 4" id="KW-0238">DNA-binding</keyword>
<dbReference type="InterPro" id="IPR001647">
    <property type="entry name" value="HTH_TetR"/>
</dbReference>
<dbReference type="PANTHER" id="PTHR47506">
    <property type="entry name" value="TRANSCRIPTIONAL REGULATORY PROTEIN"/>
    <property type="match status" value="1"/>
</dbReference>
<protein>
    <submittedName>
        <fullName evidence="6">TetR family transcriptional regulator</fullName>
    </submittedName>
</protein>
<evidence type="ECO:0000256" key="4">
    <source>
        <dbReference type="PROSITE-ProRule" id="PRU00335"/>
    </source>
</evidence>
<dbReference type="Gene3D" id="1.10.357.10">
    <property type="entry name" value="Tetracycline Repressor, domain 2"/>
    <property type="match status" value="1"/>
</dbReference>
<evidence type="ECO:0000259" key="5">
    <source>
        <dbReference type="PROSITE" id="PS50977"/>
    </source>
</evidence>
<keyword evidence="1" id="KW-0805">Transcription regulation</keyword>
<dbReference type="PRINTS" id="PR00455">
    <property type="entry name" value="HTHTETR"/>
</dbReference>
<evidence type="ECO:0000313" key="6">
    <source>
        <dbReference type="EMBL" id="PSL46687.1"/>
    </source>
</evidence>
<evidence type="ECO:0000256" key="2">
    <source>
        <dbReference type="ARBA" id="ARBA00023125"/>
    </source>
</evidence>
<evidence type="ECO:0000256" key="3">
    <source>
        <dbReference type="ARBA" id="ARBA00023163"/>
    </source>
</evidence>
<dbReference type="Pfam" id="PF16925">
    <property type="entry name" value="TetR_C_13"/>
    <property type="match status" value="1"/>
</dbReference>
<reference evidence="6 7" key="1">
    <citation type="submission" date="2018-03" db="EMBL/GenBank/DDBJ databases">
        <title>Genomic Encyclopedia of Archaeal and Bacterial Type Strains, Phase II (KMG-II): from individual species to whole genera.</title>
        <authorList>
            <person name="Goeker M."/>
        </authorList>
    </citation>
    <scope>NUCLEOTIDE SEQUENCE [LARGE SCALE GENOMIC DNA]</scope>
    <source>
        <strain evidence="6 7">DSM 24859</strain>
    </source>
</reference>
<dbReference type="SUPFAM" id="SSF46689">
    <property type="entry name" value="Homeodomain-like"/>
    <property type="match status" value="1"/>
</dbReference>
<proteinExistence type="predicted"/>
<name>A0A2P8HKF2_CHINA</name>
<sequence>MGKAEKTRQFIIEKAAPIFNRKGVAGTSISDILEATKLAKGGIYGNFGSKEEIVMEVFDYITEEEKQRLRMVTATATTSAGKFEALFAHYARYPMNQAIAGGCPMLNFGVEADDTNPGLKKKVSELIIYFESRIAKMVQYGKENGEFRKDWDEKKFAIRMFTMLEGAILVTNVMNNNKQMLVVLDALREEIKRHSL</sequence>
<feature type="domain" description="HTH tetR-type" evidence="5">
    <location>
        <begin position="5"/>
        <end position="65"/>
    </location>
</feature>
<dbReference type="GO" id="GO:0003677">
    <property type="term" value="F:DNA binding"/>
    <property type="evidence" value="ECO:0007669"/>
    <property type="project" value="UniProtKB-UniRule"/>
</dbReference>
<dbReference type="InterPro" id="IPR009057">
    <property type="entry name" value="Homeodomain-like_sf"/>
</dbReference>
<dbReference type="AlphaFoldDB" id="A0A2P8HKF2"/>
<evidence type="ECO:0000313" key="7">
    <source>
        <dbReference type="Proteomes" id="UP000240971"/>
    </source>
</evidence>